<sequence length="91" mass="10023">LGQGFVDDHVLLACRVHSGEVRGYHCTADLRKLFGNHSGAGIHSGNCIVCLKNRFGASEDRNQSFIADLIPKLCFSDSVRSKTWKFVKISS</sequence>
<dbReference type="AlphaFoldDB" id="A0A4Y2BEG5"/>
<dbReference type="EMBL" id="BGPR01235343">
    <property type="protein sequence ID" value="GBL90610.1"/>
    <property type="molecule type" value="Genomic_DNA"/>
</dbReference>
<evidence type="ECO:0000313" key="1">
    <source>
        <dbReference type="EMBL" id="GBL90610.1"/>
    </source>
</evidence>
<organism evidence="1 2">
    <name type="scientific">Araneus ventricosus</name>
    <name type="common">Orbweaver spider</name>
    <name type="synonym">Epeira ventricosa</name>
    <dbReference type="NCBI Taxonomy" id="182803"/>
    <lineage>
        <taxon>Eukaryota</taxon>
        <taxon>Metazoa</taxon>
        <taxon>Ecdysozoa</taxon>
        <taxon>Arthropoda</taxon>
        <taxon>Chelicerata</taxon>
        <taxon>Arachnida</taxon>
        <taxon>Araneae</taxon>
        <taxon>Araneomorphae</taxon>
        <taxon>Entelegynae</taxon>
        <taxon>Araneoidea</taxon>
        <taxon>Araneidae</taxon>
        <taxon>Araneus</taxon>
    </lineage>
</organism>
<protein>
    <submittedName>
        <fullName evidence="1">Uncharacterized protein</fullName>
    </submittedName>
</protein>
<keyword evidence="2" id="KW-1185">Reference proteome</keyword>
<feature type="non-terminal residue" evidence="1">
    <location>
        <position position="1"/>
    </location>
</feature>
<gene>
    <name evidence="1" type="ORF">AVEN_33956_1</name>
</gene>
<proteinExistence type="predicted"/>
<name>A0A4Y2BEG5_ARAVE</name>
<reference evidence="1 2" key="1">
    <citation type="journal article" date="2019" name="Sci. Rep.">
        <title>Orb-weaving spider Araneus ventricosus genome elucidates the spidroin gene catalogue.</title>
        <authorList>
            <person name="Kono N."/>
            <person name="Nakamura H."/>
            <person name="Ohtoshi R."/>
            <person name="Moran D.A.P."/>
            <person name="Shinohara A."/>
            <person name="Yoshida Y."/>
            <person name="Fujiwara M."/>
            <person name="Mori M."/>
            <person name="Tomita M."/>
            <person name="Arakawa K."/>
        </authorList>
    </citation>
    <scope>NUCLEOTIDE SEQUENCE [LARGE SCALE GENOMIC DNA]</scope>
</reference>
<accession>A0A4Y2BEG5</accession>
<comment type="caution">
    <text evidence="1">The sequence shown here is derived from an EMBL/GenBank/DDBJ whole genome shotgun (WGS) entry which is preliminary data.</text>
</comment>
<dbReference type="Proteomes" id="UP000499080">
    <property type="component" value="Unassembled WGS sequence"/>
</dbReference>
<evidence type="ECO:0000313" key="2">
    <source>
        <dbReference type="Proteomes" id="UP000499080"/>
    </source>
</evidence>